<evidence type="ECO:0000256" key="8">
    <source>
        <dbReference type="ARBA" id="ARBA00023224"/>
    </source>
</evidence>
<organism evidence="11">
    <name type="scientific">Timema californicum</name>
    <name type="common">California timema</name>
    <name type="synonym">Walking stick</name>
    <dbReference type="NCBI Taxonomy" id="61474"/>
    <lineage>
        <taxon>Eukaryota</taxon>
        <taxon>Metazoa</taxon>
        <taxon>Ecdysozoa</taxon>
        <taxon>Arthropoda</taxon>
        <taxon>Hexapoda</taxon>
        <taxon>Insecta</taxon>
        <taxon>Pterygota</taxon>
        <taxon>Neoptera</taxon>
        <taxon>Polyneoptera</taxon>
        <taxon>Phasmatodea</taxon>
        <taxon>Timematodea</taxon>
        <taxon>Timematoidea</taxon>
        <taxon>Timematidae</taxon>
        <taxon>Timema</taxon>
    </lineage>
</organism>
<comment type="similarity">
    <text evidence="2">Belongs to the G-protein coupled receptor 1 family.</text>
</comment>
<feature type="transmembrane region" description="Helical" evidence="9">
    <location>
        <begin position="105"/>
        <end position="129"/>
    </location>
</feature>
<feature type="transmembrane region" description="Helical" evidence="9">
    <location>
        <begin position="71"/>
        <end position="93"/>
    </location>
</feature>
<dbReference type="EMBL" id="OE179854">
    <property type="protein sequence ID" value="CAD7569911.1"/>
    <property type="molecule type" value="Genomic_DNA"/>
</dbReference>
<sequence length="157" mass="17370">MAAPNPLNFNPTSGIDLIDKLEKLFLFSSNDSILTESSVHGTVFVNNFSAVFHSNYSVQSPEWWSTGRIQIPLYSVIFLLAVIGNSLVILTLVVNQRMRTITNLFLLNLAVSDLLLGVVCMPFTLIGALLRDFVFGALMCKLIPYLQGKLGLRTTMT</sequence>
<evidence type="ECO:0000259" key="10">
    <source>
        <dbReference type="PROSITE" id="PS50262"/>
    </source>
</evidence>
<evidence type="ECO:0000256" key="7">
    <source>
        <dbReference type="ARBA" id="ARBA00023170"/>
    </source>
</evidence>
<dbReference type="InterPro" id="IPR017452">
    <property type="entry name" value="GPCR_Rhodpsn_7TM"/>
</dbReference>
<comment type="subcellular location">
    <subcellularLocation>
        <location evidence="1">Membrane</location>
        <topology evidence="1">Multi-pass membrane protein</topology>
    </subcellularLocation>
</comment>
<dbReference type="AlphaFoldDB" id="A0A7R9IZW3"/>
<dbReference type="PROSITE" id="PS50262">
    <property type="entry name" value="G_PROTEIN_RECEP_F1_2"/>
    <property type="match status" value="1"/>
</dbReference>
<evidence type="ECO:0000256" key="4">
    <source>
        <dbReference type="ARBA" id="ARBA00022989"/>
    </source>
</evidence>
<name>A0A7R9IZW3_TIMCA</name>
<evidence type="ECO:0000256" key="9">
    <source>
        <dbReference type="SAM" id="Phobius"/>
    </source>
</evidence>
<keyword evidence="7" id="KW-0675">Receptor</keyword>
<evidence type="ECO:0000313" key="11">
    <source>
        <dbReference type="EMBL" id="CAD7569911.1"/>
    </source>
</evidence>
<keyword evidence="3 9" id="KW-0812">Transmembrane</keyword>
<feature type="domain" description="G-protein coupled receptors family 1 profile" evidence="10">
    <location>
        <begin position="84"/>
        <end position="157"/>
    </location>
</feature>
<dbReference type="InterPro" id="IPR000276">
    <property type="entry name" value="GPCR_Rhodpsn"/>
</dbReference>
<evidence type="ECO:0000256" key="3">
    <source>
        <dbReference type="ARBA" id="ARBA00022692"/>
    </source>
</evidence>
<reference evidence="11" key="1">
    <citation type="submission" date="2020-11" db="EMBL/GenBank/DDBJ databases">
        <authorList>
            <person name="Tran Van P."/>
        </authorList>
    </citation>
    <scope>NUCLEOTIDE SEQUENCE</scope>
</reference>
<keyword evidence="4 9" id="KW-1133">Transmembrane helix</keyword>
<gene>
    <name evidence="11" type="ORF">TCMB3V08_LOCUS2632</name>
</gene>
<proteinExistence type="inferred from homology"/>
<keyword evidence="5" id="KW-0297">G-protein coupled receptor</keyword>
<dbReference type="PRINTS" id="PR00237">
    <property type="entry name" value="GPCRRHODOPSN"/>
</dbReference>
<evidence type="ECO:0000256" key="2">
    <source>
        <dbReference type="ARBA" id="ARBA00010663"/>
    </source>
</evidence>
<keyword evidence="8" id="KW-0807">Transducer</keyword>
<evidence type="ECO:0000256" key="6">
    <source>
        <dbReference type="ARBA" id="ARBA00023136"/>
    </source>
</evidence>
<evidence type="ECO:0000256" key="5">
    <source>
        <dbReference type="ARBA" id="ARBA00023040"/>
    </source>
</evidence>
<dbReference type="PANTHER" id="PTHR24238">
    <property type="entry name" value="G-PROTEIN COUPLED RECEPTOR"/>
    <property type="match status" value="1"/>
</dbReference>
<evidence type="ECO:0000256" key="1">
    <source>
        <dbReference type="ARBA" id="ARBA00004141"/>
    </source>
</evidence>
<dbReference type="Pfam" id="PF00001">
    <property type="entry name" value="7tm_1"/>
    <property type="match status" value="1"/>
</dbReference>
<dbReference type="GO" id="GO:0005886">
    <property type="term" value="C:plasma membrane"/>
    <property type="evidence" value="ECO:0007669"/>
    <property type="project" value="TreeGrafter"/>
</dbReference>
<protein>
    <submittedName>
        <fullName evidence="11">(California timema) hypothetical protein</fullName>
    </submittedName>
</protein>
<dbReference type="PANTHER" id="PTHR24238:SF75">
    <property type="entry name" value="CHOLECYSTOKININ-LIKE RECEPTOR AT 17D1-RELATED"/>
    <property type="match status" value="1"/>
</dbReference>
<accession>A0A7R9IZW3</accession>
<dbReference type="SUPFAM" id="SSF81321">
    <property type="entry name" value="Family A G protein-coupled receptor-like"/>
    <property type="match status" value="1"/>
</dbReference>
<dbReference type="Gene3D" id="1.20.1070.10">
    <property type="entry name" value="Rhodopsin 7-helix transmembrane proteins"/>
    <property type="match status" value="1"/>
</dbReference>
<keyword evidence="6 9" id="KW-0472">Membrane</keyword>
<dbReference type="GO" id="GO:0008188">
    <property type="term" value="F:neuropeptide receptor activity"/>
    <property type="evidence" value="ECO:0007669"/>
    <property type="project" value="TreeGrafter"/>
</dbReference>